<evidence type="ECO:0000256" key="2">
    <source>
        <dbReference type="ARBA" id="ARBA00022801"/>
    </source>
</evidence>
<dbReference type="PANTHER" id="PTHR43540">
    <property type="entry name" value="PEROXYUREIDOACRYLATE/UREIDOACRYLATE AMIDOHYDROLASE-RELATED"/>
    <property type="match status" value="1"/>
</dbReference>
<accession>A0AAD5X7Z9</accession>
<reference evidence="5" key="1">
    <citation type="submission" date="2020-05" db="EMBL/GenBank/DDBJ databases">
        <title>Phylogenomic resolution of chytrid fungi.</title>
        <authorList>
            <person name="Stajich J.E."/>
            <person name="Amses K."/>
            <person name="Simmons R."/>
            <person name="Seto K."/>
            <person name="Myers J."/>
            <person name="Bonds A."/>
            <person name="Quandt C.A."/>
            <person name="Barry K."/>
            <person name="Liu P."/>
            <person name="Grigoriev I."/>
            <person name="Longcore J.E."/>
            <person name="James T.Y."/>
        </authorList>
    </citation>
    <scope>NUCLEOTIDE SEQUENCE</scope>
    <source>
        <strain evidence="5">JEL0318</strain>
    </source>
</reference>
<feature type="region of interest" description="Disordered" evidence="3">
    <location>
        <begin position="221"/>
        <end position="270"/>
    </location>
</feature>
<proteinExistence type="inferred from homology"/>
<dbReference type="EMBL" id="JADGJD010000042">
    <property type="protein sequence ID" value="KAJ3056186.1"/>
    <property type="molecule type" value="Genomic_DNA"/>
</dbReference>
<keyword evidence="6" id="KW-1185">Reference proteome</keyword>
<feature type="compositionally biased region" description="Basic and acidic residues" evidence="3">
    <location>
        <begin position="231"/>
        <end position="250"/>
    </location>
</feature>
<dbReference type="Gene3D" id="3.40.50.850">
    <property type="entry name" value="Isochorismatase-like"/>
    <property type="match status" value="1"/>
</dbReference>
<sequence>MPSKDDSKDKQYMQARKHTGEAQSNVADQEEANVGLALMIVDVINDIDFPDNDHMVKSAKPMAERIKVLKDKCQKLGVPVIYCNDNFGKWKSDIGKIYDHVTNDDTPGKPIAQLLKPGKDDYFMLKPKHSAFYGSALDHLLTYLQVKSLIIVGMAGNVCILFTANDAYMRDYATFVPRDCISSSSPEEHDAALLLMEKVLRTNTSPSTELDLEKIVKVHTEQNGNAKKRKQQEEDSSEQHGEDMGADKQKSARTGRTGKGGCRDPKGNCD</sequence>
<dbReference type="InterPro" id="IPR050272">
    <property type="entry name" value="Isochorismatase-like_hydrls"/>
</dbReference>
<evidence type="ECO:0000313" key="5">
    <source>
        <dbReference type="EMBL" id="KAJ3056186.1"/>
    </source>
</evidence>
<dbReference type="InterPro" id="IPR000868">
    <property type="entry name" value="Isochorismatase-like_dom"/>
</dbReference>
<dbReference type="Proteomes" id="UP001212841">
    <property type="component" value="Unassembled WGS sequence"/>
</dbReference>
<evidence type="ECO:0000256" key="1">
    <source>
        <dbReference type="ARBA" id="ARBA00006336"/>
    </source>
</evidence>
<comment type="similarity">
    <text evidence="1">Belongs to the isochorismatase family.</text>
</comment>
<dbReference type="CDD" id="cd00431">
    <property type="entry name" value="cysteine_hydrolases"/>
    <property type="match status" value="1"/>
</dbReference>
<dbReference type="Pfam" id="PF00857">
    <property type="entry name" value="Isochorismatase"/>
    <property type="match status" value="1"/>
</dbReference>
<dbReference type="SUPFAM" id="SSF52499">
    <property type="entry name" value="Isochorismatase-like hydrolases"/>
    <property type="match status" value="1"/>
</dbReference>
<feature type="domain" description="Isochorismatase-like" evidence="4">
    <location>
        <begin position="37"/>
        <end position="199"/>
    </location>
</feature>
<comment type="caution">
    <text evidence="5">The sequence shown here is derived from an EMBL/GenBank/DDBJ whole genome shotgun (WGS) entry which is preliminary data.</text>
</comment>
<dbReference type="GO" id="GO:0008908">
    <property type="term" value="F:isochorismatase activity"/>
    <property type="evidence" value="ECO:0007669"/>
    <property type="project" value="InterPro"/>
</dbReference>
<dbReference type="InterPro" id="IPR016291">
    <property type="entry name" value="Isochorismatase"/>
</dbReference>
<feature type="region of interest" description="Disordered" evidence="3">
    <location>
        <begin position="1"/>
        <end position="28"/>
    </location>
</feature>
<organism evidence="5 6">
    <name type="scientific">Rhizophlyctis rosea</name>
    <dbReference type="NCBI Taxonomy" id="64517"/>
    <lineage>
        <taxon>Eukaryota</taxon>
        <taxon>Fungi</taxon>
        <taxon>Fungi incertae sedis</taxon>
        <taxon>Chytridiomycota</taxon>
        <taxon>Chytridiomycota incertae sedis</taxon>
        <taxon>Chytridiomycetes</taxon>
        <taxon>Rhizophlyctidales</taxon>
        <taxon>Rhizophlyctidaceae</taxon>
        <taxon>Rhizophlyctis</taxon>
    </lineage>
</organism>
<dbReference type="PRINTS" id="PR01398">
    <property type="entry name" value="ISCHRISMTASE"/>
</dbReference>
<dbReference type="AlphaFoldDB" id="A0AAD5X7Z9"/>
<feature type="compositionally biased region" description="Basic and acidic residues" evidence="3">
    <location>
        <begin position="261"/>
        <end position="270"/>
    </location>
</feature>
<keyword evidence="2" id="KW-0378">Hydrolase</keyword>
<evidence type="ECO:0000256" key="3">
    <source>
        <dbReference type="SAM" id="MobiDB-lite"/>
    </source>
</evidence>
<dbReference type="InterPro" id="IPR036380">
    <property type="entry name" value="Isochorismatase-like_sf"/>
</dbReference>
<evidence type="ECO:0000313" key="6">
    <source>
        <dbReference type="Proteomes" id="UP001212841"/>
    </source>
</evidence>
<evidence type="ECO:0000259" key="4">
    <source>
        <dbReference type="Pfam" id="PF00857"/>
    </source>
</evidence>
<feature type="compositionally biased region" description="Basic and acidic residues" evidence="3">
    <location>
        <begin position="1"/>
        <end position="11"/>
    </location>
</feature>
<name>A0AAD5X7Z9_9FUNG</name>
<dbReference type="PANTHER" id="PTHR43540:SF6">
    <property type="entry name" value="ISOCHORISMATASE-LIKE DOMAIN-CONTAINING PROTEIN"/>
    <property type="match status" value="1"/>
</dbReference>
<gene>
    <name evidence="5" type="ORF">HK097_007792</name>
</gene>
<protein>
    <recommendedName>
        <fullName evidence="4">Isochorismatase-like domain-containing protein</fullName>
    </recommendedName>
</protein>